<dbReference type="GO" id="GO:0008927">
    <property type="term" value="F:mannonate dehydratase activity"/>
    <property type="evidence" value="ECO:0007669"/>
    <property type="project" value="UniProtKB-UniRule"/>
</dbReference>
<evidence type="ECO:0000313" key="11">
    <source>
        <dbReference type="Proteomes" id="UP000823891"/>
    </source>
</evidence>
<accession>A0A9D2NFE8</accession>
<evidence type="ECO:0000256" key="2">
    <source>
        <dbReference type="ARBA" id="ARBA00002713"/>
    </source>
</evidence>
<dbReference type="HAMAP" id="MF_00106">
    <property type="entry name" value="UxuA"/>
    <property type="match status" value="1"/>
</dbReference>
<dbReference type="Proteomes" id="UP000823891">
    <property type="component" value="Unassembled WGS sequence"/>
</dbReference>
<organism evidence="10 11">
    <name type="scientific">Candidatus Eisenbergiella merdavium</name>
    <dbReference type="NCBI Taxonomy" id="2838551"/>
    <lineage>
        <taxon>Bacteria</taxon>
        <taxon>Bacillati</taxon>
        <taxon>Bacillota</taxon>
        <taxon>Clostridia</taxon>
        <taxon>Lachnospirales</taxon>
        <taxon>Lachnospiraceae</taxon>
        <taxon>Eisenbergiella</taxon>
    </lineage>
</organism>
<reference evidence="10" key="2">
    <citation type="submission" date="2021-04" db="EMBL/GenBank/DDBJ databases">
        <authorList>
            <person name="Gilroy R."/>
        </authorList>
    </citation>
    <scope>NUCLEOTIDE SEQUENCE</scope>
    <source>
        <strain evidence="10">USAMLcec2-132</strain>
    </source>
</reference>
<dbReference type="GO" id="GO:0030145">
    <property type="term" value="F:manganese ion binding"/>
    <property type="evidence" value="ECO:0007669"/>
    <property type="project" value="TreeGrafter"/>
</dbReference>
<dbReference type="PIRSF" id="PIRSF016049">
    <property type="entry name" value="Man_dehyd"/>
    <property type="match status" value="1"/>
</dbReference>
<protein>
    <recommendedName>
        <fullName evidence="5 9">Mannonate dehydratase</fullName>
        <ecNumber evidence="5 9">4.2.1.8</ecNumber>
    </recommendedName>
    <alternativeName>
        <fullName evidence="9">D-mannonate hydro-lyase</fullName>
    </alternativeName>
</protein>
<evidence type="ECO:0000256" key="4">
    <source>
        <dbReference type="ARBA" id="ARBA00007389"/>
    </source>
</evidence>
<dbReference type="PANTHER" id="PTHR30387">
    <property type="entry name" value="MANNONATE DEHYDRATASE"/>
    <property type="match status" value="1"/>
</dbReference>
<comment type="similarity">
    <text evidence="4 9">Belongs to the mannonate dehydratase family.</text>
</comment>
<dbReference type="NCBIfam" id="NF003027">
    <property type="entry name" value="PRK03906.1"/>
    <property type="match status" value="1"/>
</dbReference>
<evidence type="ECO:0000313" key="10">
    <source>
        <dbReference type="EMBL" id="HJC22714.1"/>
    </source>
</evidence>
<sequence>MKMSFRWYGDSDPISLEYISQIPGMHSIVSAVYDVKPGEVWPEESLAKMKADCEAHGLVFDVVESIPVSEDIKLGTEKRDAHLEAYCENVRRCAKYGVKCVTYNFMPVFDWTRTQLDKKAADGSTSLVMYWEQMQGLDPLKDDIHLPGWDASYSQEEVRGLIQAYGALGEEGLWKNIEIFLKKVIPVAEECGVVMALHPDDPPYPIFGLPRVITCEENLDRYLSIVDSPSNALCLCTGSLGCAKSNDIPAMVRKYSEMGRIGFMHMRNVKIMEDGSFEERAHLSSCGSLDMYEITKALVETGFDGYVRPDHGRMIWGETGKPGYGLYDRALGAAYLNGLFEACEKELENRDCRK</sequence>
<dbReference type="AlphaFoldDB" id="A0A9D2NFE8"/>
<dbReference type="PANTHER" id="PTHR30387:SF2">
    <property type="entry name" value="MANNONATE DEHYDRATASE"/>
    <property type="match status" value="1"/>
</dbReference>
<proteinExistence type="inferred from homology"/>
<dbReference type="InterPro" id="IPR004628">
    <property type="entry name" value="Man_deHydtase"/>
</dbReference>
<dbReference type="EC" id="4.2.1.8" evidence="5 9"/>
<evidence type="ECO:0000256" key="6">
    <source>
        <dbReference type="ARBA" id="ARBA00023004"/>
    </source>
</evidence>
<keyword evidence="6 9" id="KW-0408">Iron</keyword>
<evidence type="ECO:0000256" key="8">
    <source>
        <dbReference type="ARBA" id="ARBA00023239"/>
    </source>
</evidence>
<evidence type="ECO:0000256" key="9">
    <source>
        <dbReference type="HAMAP-Rule" id="MF_00106"/>
    </source>
</evidence>
<evidence type="ECO:0000256" key="1">
    <source>
        <dbReference type="ARBA" id="ARBA00001794"/>
    </source>
</evidence>
<reference evidence="10" key="1">
    <citation type="journal article" date="2021" name="PeerJ">
        <title>Extensive microbial diversity within the chicken gut microbiome revealed by metagenomics and culture.</title>
        <authorList>
            <person name="Gilroy R."/>
            <person name="Ravi A."/>
            <person name="Getino M."/>
            <person name="Pursley I."/>
            <person name="Horton D.L."/>
            <person name="Alikhan N.F."/>
            <person name="Baker D."/>
            <person name="Gharbi K."/>
            <person name="Hall N."/>
            <person name="Watson M."/>
            <person name="Adriaenssens E.M."/>
            <person name="Foster-Nyarko E."/>
            <person name="Jarju S."/>
            <person name="Secka A."/>
            <person name="Antonio M."/>
            <person name="Oren A."/>
            <person name="Chaudhuri R.R."/>
            <person name="La Ragione R."/>
            <person name="Hildebrand F."/>
            <person name="Pallen M.J."/>
        </authorList>
    </citation>
    <scope>NUCLEOTIDE SEQUENCE</scope>
    <source>
        <strain evidence="10">USAMLcec2-132</strain>
    </source>
</reference>
<dbReference type="GO" id="GO:0042840">
    <property type="term" value="P:D-glucuronate catabolic process"/>
    <property type="evidence" value="ECO:0007669"/>
    <property type="project" value="TreeGrafter"/>
</dbReference>
<comment type="catalytic activity">
    <reaction evidence="1 9">
        <text>D-mannonate = 2-dehydro-3-deoxy-D-gluconate + H2O</text>
        <dbReference type="Rhea" id="RHEA:20097"/>
        <dbReference type="ChEBI" id="CHEBI:15377"/>
        <dbReference type="ChEBI" id="CHEBI:17767"/>
        <dbReference type="ChEBI" id="CHEBI:57990"/>
        <dbReference type="EC" id="4.2.1.8"/>
    </reaction>
</comment>
<comment type="function">
    <text evidence="2 9">Catalyzes the dehydration of D-mannonate.</text>
</comment>
<dbReference type="Pfam" id="PF03786">
    <property type="entry name" value="UxuA"/>
    <property type="match status" value="1"/>
</dbReference>
<comment type="cofactor">
    <cofactor evidence="9">
        <name>Fe(2+)</name>
        <dbReference type="ChEBI" id="CHEBI:29033"/>
    </cofactor>
    <cofactor evidence="9">
        <name>Mn(2+)</name>
        <dbReference type="ChEBI" id="CHEBI:29035"/>
    </cofactor>
</comment>
<dbReference type="EMBL" id="DWWS01000016">
    <property type="protein sequence ID" value="HJC22714.1"/>
    <property type="molecule type" value="Genomic_DNA"/>
</dbReference>
<dbReference type="NCBIfam" id="TIGR00695">
    <property type="entry name" value="uxuA"/>
    <property type="match status" value="1"/>
</dbReference>
<gene>
    <name evidence="9 10" type="primary">uxuA</name>
    <name evidence="10" type="ORF">H9761_03300</name>
</gene>
<evidence type="ECO:0000256" key="5">
    <source>
        <dbReference type="ARBA" id="ARBA00012927"/>
    </source>
</evidence>
<comment type="caution">
    <text evidence="10">The sequence shown here is derived from an EMBL/GenBank/DDBJ whole genome shotgun (WGS) entry which is preliminary data.</text>
</comment>
<dbReference type="Gene3D" id="3.20.20.150">
    <property type="entry name" value="Divalent-metal-dependent TIM barrel enzymes"/>
    <property type="match status" value="1"/>
</dbReference>
<keyword evidence="8 9" id="KW-0456">Lyase</keyword>
<keyword evidence="7 9" id="KW-0464">Manganese</keyword>
<dbReference type="SUPFAM" id="SSF51658">
    <property type="entry name" value="Xylose isomerase-like"/>
    <property type="match status" value="1"/>
</dbReference>
<name>A0A9D2NFE8_9FIRM</name>
<dbReference type="InterPro" id="IPR036237">
    <property type="entry name" value="Xyl_isomerase-like_sf"/>
</dbReference>
<evidence type="ECO:0000256" key="3">
    <source>
        <dbReference type="ARBA" id="ARBA00004892"/>
    </source>
</evidence>
<dbReference type="GO" id="GO:0008198">
    <property type="term" value="F:ferrous iron binding"/>
    <property type="evidence" value="ECO:0007669"/>
    <property type="project" value="TreeGrafter"/>
</dbReference>
<evidence type="ECO:0000256" key="7">
    <source>
        <dbReference type="ARBA" id="ARBA00023211"/>
    </source>
</evidence>
<comment type="pathway">
    <text evidence="3 9">Carbohydrate metabolism; pentose and glucuronate interconversion.</text>
</comment>